<comment type="caution">
    <text evidence="1">The sequence shown here is derived from an EMBL/GenBank/DDBJ whole genome shotgun (WGS) entry which is preliminary data.</text>
</comment>
<accession>A0A9D4JAU2</accession>
<evidence type="ECO:0000313" key="2">
    <source>
        <dbReference type="Proteomes" id="UP000828390"/>
    </source>
</evidence>
<evidence type="ECO:0000313" key="1">
    <source>
        <dbReference type="EMBL" id="KAH3804995.1"/>
    </source>
</evidence>
<reference evidence="1" key="1">
    <citation type="journal article" date="2019" name="bioRxiv">
        <title>The Genome of the Zebra Mussel, Dreissena polymorpha: A Resource for Invasive Species Research.</title>
        <authorList>
            <person name="McCartney M.A."/>
            <person name="Auch B."/>
            <person name="Kono T."/>
            <person name="Mallez S."/>
            <person name="Zhang Y."/>
            <person name="Obille A."/>
            <person name="Becker A."/>
            <person name="Abrahante J.E."/>
            <person name="Garbe J."/>
            <person name="Badalamenti J.P."/>
            <person name="Herman A."/>
            <person name="Mangelson H."/>
            <person name="Liachko I."/>
            <person name="Sullivan S."/>
            <person name="Sone E.D."/>
            <person name="Koren S."/>
            <person name="Silverstein K.A.T."/>
            <person name="Beckman K.B."/>
            <person name="Gohl D.M."/>
        </authorList>
    </citation>
    <scope>NUCLEOTIDE SEQUENCE</scope>
    <source>
        <strain evidence="1">Duluth1</strain>
        <tissue evidence="1">Whole animal</tissue>
    </source>
</reference>
<dbReference type="EMBL" id="JAIWYP010000006">
    <property type="protein sequence ID" value="KAH3804995.1"/>
    <property type="molecule type" value="Genomic_DNA"/>
</dbReference>
<dbReference type="Proteomes" id="UP000828390">
    <property type="component" value="Unassembled WGS sequence"/>
</dbReference>
<keyword evidence="2" id="KW-1185">Reference proteome</keyword>
<name>A0A9D4JAU2_DREPO</name>
<organism evidence="1 2">
    <name type="scientific">Dreissena polymorpha</name>
    <name type="common">Zebra mussel</name>
    <name type="synonym">Mytilus polymorpha</name>
    <dbReference type="NCBI Taxonomy" id="45954"/>
    <lineage>
        <taxon>Eukaryota</taxon>
        <taxon>Metazoa</taxon>
        <taxon>Spiralia</taxon>
        <taxon>Lophotrochozoa</taxon>
        <taxon>Mollusca</taxon>
        <taxon>Bivalvia</taxon>
        <taxon>Autobranchia</taxon>
        <taxon>Heteroconchia</taxon>
        <taxon>Euheterodonta</taxon>
        <taxon>Imparidentia</taxon>
        <taxon>Neoheterodontei</taxon>
        <taxon>Myida</taxon>
        <taxon>Dreissenoidea</taxon>
        <taxon>Dreissenidae</taxon>
        <taxon>Dreissena</taxon>
    </lineage>
</organism>
<protein>
    <submittedName>
        <fullName evidence="1">Uncharacterized protein</fullName>
    </submittedName>
</protein>
<reference evidence="1" key="2">
    <citation type="submission" date="2020-11" db="EMBL/GenBank/DDBJ databases">
        <authorList>
            <person name="McCartney M.A."/>
            <person name="Auch B."/>
            <person name="Kono T."/>
            <person name="Mallez S."/>
            <person name="Becker A."/>
            <person name="Gohl D.M."/>
            <person name="Silverstein K.A.T."/>
            <person name="Koren S."/>
            <person name="Bechman K.B."/>
            <person name="Herman A."/>
            <person name="Abrahante J.E."/>
            <person name="Garbe J."/>
        </authorList>
    </citation>
    <scope>NUCLEOTIDE SEQUENCE</scope>
    <source>
        <strain evidence="1">Duluth1</strain>
        <tissue evidence="1">Whole animal</tissue>
    </source>
</reference>
<gene>
    <name evidence="1" type="ORF">DPMN_133287</name>
</gene>
<dbReference type="AlphaFoldDB" id="A0A9D4JAU2"/>
<proteinExistence type="predicted"/>
<sequence>MDRTSRLQNACLKTRTRRSTMLWDGTLMPYQPRYIRQAYQRQTLPVSTLFPCPILSPPIAQILRYLKHVPLIAGGDVQLQSLMPPENLFCLP</sequence>